<keyword evidence="1" id="KW-0472">Membrane</keyword>
<dbReference type="GO" id="GO:0007160">
    <property type="term" value="P:cell-matrix adhesion"/>
    <property type="evidence" value="ECO:0007669"/>
    <property type="project" value="InterPro"/>
</dbReference>
<comment type="caution">
    <text evidence="2">The sequence shown here is derived from an EMBL/GenBank/DDBJ whole genome shotgun (WGS) entry which is preliminary data.</text>
</comment>
<dbReference type="GO" id="GO:0005509">
    <property type="term" value="F:calcium ion binding"/>
    <property type="evidence" value="ECO:0007669"/>
    <property type="project" value="InterPro"/>
</dbReference>
<proteinExistence type="predicted"/>
<sequence>MIATVSKLGKTMKGVNVMCIAVMIGCVMGIPSPQPPPLPQRCCMAPQFSAMLTDLKTLNSNDGIGLREVILDFDRQMEAVRVGVFRPGGGTFNKDRVIMDFSKGTMYTISGEHDSNCVRTSMTWPMPPKCIPDDAAYLGSTYLGPVNALPYDGWKFIYPGTKANLTMAFSTTGCVPIVEGLYGQLGSDLTADYVFLFTSYEPSIGNPAVFDIPKSCAQSP</sequence>
<keyword evidence="1" id="KW-1133">Transmembrane helix</keyword>
<dbReference type="GO" id="GO:0005764">
    <property type="term" value="C:lysosome"/>
    <property type="evidence" value="ECO:0007669"/>
    <property type="project" value="TreeGrafter"/>
</dbReference>
<dbReference type="Proteomes" id="UP001374579">
    <property type="component" value="Unassembled WGS sequence"/>
</dbReference>
<protein>
    <submittedName>
        <fullName evidence="2">Uncharacterized protein</fullName>
    </submittedName>
</protein>
<dbReference type="Pfam" id="PF00811">
    <property type="entry name" value="Ependymin"/>
    <property type="match status" value="1"/>
</dbReference>
<dbReference type="PROSITE" id="PS51257">
    <property type="entry name" value="PROKAR_LIPOPROTEIN"/>
    <property type="match status" value="1"/>
</dbReference>
<dbReference type="PANTHER" id="PTHR10697">
    <property type="entry name" value="MAMMALIAN EPENDYMIN-RELATED PROTEIN 1"/>
    <property type="match status" value="1"/>
</dbReference>
<name>A0AAN9BVY6_9CAEN</name>
<evidence type="ECO:0000313" key="3">
    <source>
        <dbReference type="Proteomes" id="UP001374579"/>
    </source>
</evidence>
<organism evidence="2 3">
    <name type="scientific">Littorina saxatilis</name>
    <dbReference type="NCBI Taxonomy" id="31220"/>
    <lineage>
        <taxon>Eukaryota</taxon>
        <taxon>Metazoa</taxon>
        <taxon>Spiralia</taxon>
        <taxon>Lophotrochozoa</taxon>
        <taxon>Mollusca</taxon>
        <taxon>Gastropoda</taxon>
        <taxon>Caenogastropoda</taxon>
        <taxon>Littorinimorpha</taxon>
        <taxon>Littorinoidea</taxon>
        <taxon>Littorinidae</taxon>
        <taxon>Littorina</taxon>
    </lineage>
</organism>
<dbReference type="GO" id="GO:0005576">
    <property type="term" value="C:extracellular region"/>
    <property type="evidence" value="ECO:0007669"/>
    <property type="project" value="InterPro"/>
</dbReference>
<dbReference type="PANTHER" id="PTHR10697:SF13">
    <property type="entry name" value="RICIN B LECTIN DOMAIN-CONTAINING PROTEIN"/>
    <property type="match status" value="1"/>
</dbReference>
<dbReference type="InterPro" id="IPR001299">
    <property type="entry name" value="Ependymin"/>
</dbReference>
<evidence type="ECO:0000256" key="1">
    <source>
        <dbReference type="SAM" id="Phobius"/>
    </source>
</evidence>
<reference evidence="2 3" key="1">
    <citation type="submission" date="2024-02" db="EMBL/GenBank/DDBJ databases">
        <title>Chromosome-scale genome assembly of the rough periwinkle Littorina saxatilis.</title>
        <authorList>
            <person name="De Jode A."/>
            <person name="Faria R."/>
            <person name="Formenti G."/>
            <person name="Sims Y."/>
            <person name="Smith T.P."/>
            <person name="Tracey A."/>
            <person name="Wood J.M.D."/>
            <person name="Zagrodzka Z.B."/>
            <person name="Johannesson K."/>
            <person name="Butlin R.K."/>
            <person name="Leder E.H."/>
        </authorList>
    </citation>
    <scope>NUCLEOTIDE SEQUENCE [LARGE SCALE GENOMIC DNA]</scope>
    <source>
        <strain evidence="2">Snail1</strain>
        <tissue evidence="2">Muscle</tissue>
    </source>
</reference>
<gene>
    <name evidence="2" type="ORF">V1264_011996</name>
</gene>
<keyword evidence="1" id="KW-0812">Transmembrane</keyword>
<dbReference type="AlphaFoldDB" id="A0AAN9BVY6"/>
<feature type="transmembrane region" description="Helical" evidence="1">
    <location>
        <begin position="12"/>
        <end position="31"/>
    </location>
</feature>
<dbReference type="EMBL" id="JBAMIC010000002">
    <property type="protein sequence ID" value="KAK7112557.1"/>
    <property type="molecule type" value="Genomic_DNA"/>
</dbReference>
<accession>A0AAN9BVY6</accession>
<keyword evidence="3" id="KW-1185">Reference proteome</keyword>
<evidence type="ECO:0000313" key="2">
    <source>
        <dbReference type="EMBL" id="KAK7112557.1"/>
    </source>
</evidence>